<dbReference type="Pfam" id="PF01026">
    <property type="entry name" value="TatD_DNase"/>
    <property type="match status" value="1"/>
</dbReference>
<accession>A0A410P707</accession>
<dbReference type="KEGG" id="vai:BU251_02265"/>
<dbReference type="RefSeq" id="WP_164908821.1">
    <property type="nucleotide sequence ID" value="NZ_CP019384.1"/>
</dbReference>
<dbReference type="CDD" id="cd01310">
    <property type="entry name" value="TatD_DNAse"/>
    <property type="match status" value="1"/>
</dbReference>
<dbReference type="InterPro" id="IPR018228">
    <property type="entry name" value="DNase_TatD-rel_CS"/>
</dbReference>
<evidence type="ECO:0000256" key="4">
    <source>
        <dbReference type="PIRSR" id="PIRSR005902-1"/>
    </source>
</evidence>
<reference evidence="5 6" key="1">
    <citation type="submission" date="2017-01" db="EMBL/GenBank/DDBJ databases">
        <title>First insights into the biology of 'candidatus Vampirococcus archaeovorus'.</title>
        <authorList>
            <person name="Kizina J."/>
            <person name="Jordan S."/>
            <person name="Stueber K."/>
            <person name="Reinhardt R."/>
            <person name="Harder J."/>
        </authorList>
    </citation>
    <scope>NUCLEOTIDE SEQUENCE [LARGE SCALE GENOMIC DNA]</scope>
    <source>
        <strain evidence="5 6">LiM</strain>
    </source>
</reference>
<feature type="binding site" evidence="4">
    <location>
        <position position="130"/>
    </location>
    <ligand>
        <name>a divalent metal cation</name>
        <dbReference type="ChEBI" id="CHEBI:60240"/>
        <label>2</label>
    </ligand>
</feature>
<keyword evidence="6" id="KW-1185">Reference proteome</keyword>
<evidence type="ECO:0000313" key="5">
    <source>
        <dbReference type="EMBL" id="QAT17987.1"/>
    </source>
</evidence>
<feature type="binding site" evidence="4">
    <location>
        <position position="94"/>
    </location>
    <ligand>
        <name>a divalent metal cation</name>
        <dbReference type="ChEBI" id="CHEBI:60240"/>
        <label>1</label>
    </ligand>
</feature>
<dbReference type="FunFam" id="3.20.20.140:FF:000005">
    <property type="entry name" value="TatD family hydrolase"/>
    <property type="match status" value="1"/>
</dbReference>
<dbReference type="PROSITE" id="PS01090">
    <property type="entry name" value="TATD_2"/>
    <property type="match status" value="1"/>
</dbReference>
<dbReference type="SUPFAM" id="SSF51556">
    <property type="entry name" value="Metallo-dependent hydrolases"/>
    <property type="match status" value="1"/>
</dbReference>
<dbReference type="InterPro" id="IPR001130">
    <property type="entry name" value="TatD-like"/>
</dbReference>
<dbReference type="GO" id="GO:0046872">
    <property type="term" value="F:metal ion binding"/>
    <property type="evidence" value="ECO:0007669"/>
    <property type="project" value="UniProtKB-KW"/>
</dbReference>
<proteinExistence type="inferred from homology"/>
<dbReference type="AlphaFoldDB" id="A0A410P707"/>
<feature type="binding site" evidence="4">
    <location>
        <position position="10"/>
    </location>
    <ligand>
        <name>a divalent metal cation</name>
        <dbReference type="ChEBI" id="CHEBI:60240"/>
        <label>1</label>
    </ligand>
</feature>
<dbReference type="PIRSF" id="PIRSF005902">
    <property type="entry name" value="DNase_TatD"/>
    <property type="match status" value="1"/>
</dbReference>
<gene>
    <name evidence="5" type="ORF">BU251_02265</name>
</gene>
<name>A0A410P707_VELA1</name>
<evidence type="ECO:0000256" key="2">
    <source>
        <dbReference type="ARBA" id="ARBA00022723"/>
    </source>
</evidence>
<evidence type="ECO:0000256" key="1">
    <source>
        <dbReference type="ARBA" id="ARBA00009275"/>
    </source>
</evidence>
<dbReference type="Proteomes" id="UP000287243">
    <property type="component" value="Chromosome"/>
</dbReference>
<keyword evidence="2 4" id="KW-0479">Metal-binding</keyword>
<organism evidence="5 6">
    <name type="scientific">Velamenicoccus archaeovorus</name>
    <dbReference type="NCBI Taxonomy" id="1930593"/>
    <lineage>
        <taxon>Bacteria</taxon>
        <taxon>Pseudomonadati</taxon>
        <taxon>Candidatus Omnitrophota</taxon>
        <taxon>Candidatus Velamenicoccus</taxon>
    </lineage>
</organism>
<dbReference type="PANTHER" id="PTHR47176">
    <property type="entry name" value="OSJNBA0020J04.13 PROTEIN"/>
    <property type="match status" value="1"/>
</dbReference>
<dbReference type="EMBL" id="CP019384">
    <property type="protein sequence ID" value="QAT17987.1"/>
    <property type="molecule type" value="Genomic_DNA"/>
</dbReference>
<keyword evidence="3" id="KW-0378">Hydrolase</keyword>
<sequence>MIDLIDAHCHMQDERIKGDLRSLVSRAKDKGVHRLVCCGSEESDWEAVAALKEQYPCEIIPSFGLHPWYIKDRSAKWLENLEGFLKRMPSGVGEIGLDHGLKDFDEQDQREVFLAQLALARTYRRPVSIHCRRAWDVLLDVLKDFGPLDAGGVIHSYSGSAEMVPSLQIYGLYFSFSCSITRSGNTRGRRALQAVPRDRLLIETDSPDIPPAGLTGLNEPSHLLLVAQAVSEIIGVSMDDVAAMTSANATALFGSLA</sequence>
<feature type="binding site" evidence="4">
    <location>
        <position position="155"/>
    </location>
    <ligand>
        <name>a divalent metal cation</name>
        <dbReference type="ChEBI" id="CHEBI:60240"/>
        <label>2</label>
    </ligand>
</feature>
<dbReference type="PROSITE" id="PS01091">
    <property type="entry name" value="TATD_3"/>
    <property type="match status" value="1"/>
</dbReference>
<dbReference type="PANTHER" id="PTHR47176:SF1">
    <property type="entry name" value="OS04G0577500 PROTEIN"/>
    <property type="match status" value="1"/>
</dbReference>
<protein>
    <submittedName>
        <fullName evidence="5">Putative deoxyribonuclease YjjV</fullName>
    </submittedName>
</protein>
<feature type="binding site" evidence="4">
    <location>
        <position position="205"/>
    </location>
    <ligand>
        <name>a divalent metal cation</name>
        <dbReference type="ChEBI" id="CHEBI:60240"/>
        <label>1</label>
    </ligand>
</feature>
<dbReference type="InterPro" id="IPR032466">
    <property type="entry name" value="Metal_Hydrolase"/>
</dbReference>
<evidence type="ECO:0000256" key="3">
    <source>
        <dbReference type="ARBA" id="ARBA00022801"/>
    </source>
</evidence>
<feature type="binding site" evidence="4">
    <location>
        <position position="8"/>
    </location>
    <ligand>
        <name>a divalent metal cation</name>
        <dbReference type="ChEBI" id="CHEBI:60240"/>
        <label>1</label>
    </ligand>
</feature>
<evidence type="ECO:0000313" key="6">
    <source>
        <dbReference type="Proteomes" id="UP000287243"/>
    </source>
</evidence>
<dbReference type="Gene3D" id="3.20.20.140">
    <property type="entry name" value="Metal-dependent hydrolases"/>
    <property type="match status" value="1"/>
</dbReference>
<comment type="similarity">
    <text evidence="1">Belongs to the metallo-dependent hydrolases superfamily. TatD-type hydrolase family.</text>
</comment>
<dbReference type="GO" id="GO:0016788">
    <property type="term" value="F:hydrolase activity, acting on ester bonds"/>
    <property type="evidence" value="ECO:0007669"/>
    <property type="project" value="InterPro"/>
</dbReference>